<feature type="compositionally biased region" description="Acidic residues" evidence="1">
    <location>
        <begin position="147"/>
        <end position="179"/>
    </location>
</feature>
<organism evidence="2 3">
    <name type="scientific">Priapulus caudatus</name>
    <name type="common">Priapulid worm</name>
    <dbReference type="NCBI Taxonomy" id="37621"/>
    <lineage>
        <taxon>Eukaryota</taxon>
        <taxon>Metazoa</taxon>
        <taxon>Ecdysozoa</taxon>
        <taxon>Scalidophora</taxon>
        <taxon>Priapulida</taxon>
        <taxon>Priapulimorpha</taxon>
        <taxon>Priapulimorphida</taxon>
        <taxon>Priapulidae</taxon>
        <taxon>Priapulus</taxon>
    </lineage>
</organism>
<name>A0ABM1EXK7_PRICU</name>
<dbReference type="RefSeq" id="XP_014676928.1">
    <property type="nucleotide sequence ID" value="XM_014821442.1"/>
</dbReference>
<reference evidence="3" key="1">
    <citation type="submission" date="2025-08" db="UniProtKB">
        <authorList>
            <consortium name="RefSeq"/>
        </authorList>
    </citation>
    <scope>IDENTIFICATION</scope>
</reference>
<proteinExistence type="predicted"/>
<evidence type="ECO:0000313" key="3">
    <source>
        <dbReference type="RefSeq" id="XP_014676928.1"/>
    </source>
</evidence>
<keyword evidence="2" id="KW-1185">Reference proteome</keyword>
<feature type="non-terminal residue" evidence="3">
    <location>
        <position position="179"/>
    </location>
</feature>
<sequence length="179" mass="19744">MECIAEATPHVATAEEGAEHDVESEHPDDDDEKYSSSSEEGFAAETPDGSGHMLLPGELGKREEGFAATTAEISGPGGREERPRDIAALFGAEQESCGMPMPGVTTPDIEPVDSLETMMYREAGTYKDEDAAEMVTGEDVTYKSEEMKEEEEEVKEEEEEVKEEEEEVKEDEEDVKQEE</sequence>
<gene>
    <name evidence="3" type="primary">LOC106816811</name>
</gene>
<protein>
    <submittedName>
        <fullName evidence="3">Ribosomal biogenesis protein LAS1L-like</fullName>
    </submittedName>
</protein>
<feature type="region of interest" description="Disordered" evidence="1">
    <location>
        <begin position="139"/>
        <end position="179"/>
    </location>
</feature>
<feature type="region of interest" description="Disordered" evidence="1">
    <location>
        <begin position="1"/>
        <end position="82"/>
    </location>
</feature>
<dbReference type="Proteomes" id="UP000695022">
    <property type="component" value="Unplaced"/>
</dbReference>
<accession>A0ABM1EXK7</accession>
<dbReference type="GeneID" id="106816811"/>
<evidence type="ECO:0000256" key="1">
    <source>
        <dbReference type="SAM" id="MobiDB-lite"/>
    </source>
</evidence>
<evidence type="ECO:0000313" key="2">
    <source>
        <dbReference type="Proteomes" id="UP000695022"/>
    </source>
</evidence>